<keyword evidence="1" id="KW-0540">Nuclease</keyword>
<comment type="caution">
    <text evidence="5">The sequence shown here is derived from an EMBL/GenBank/DDBJ whole genome shotgun (WGS) entry which is preliminary data.</text>
</comment>
<name>A0A0N0ZU12_CHRID</name>
<dbReference type="InterPro" id="IPR013520">
    <property type="entry name" value="Ribonucl_H"/>
</dbReference>
<keyword evidence="2" id="KW-0378">Hydrolase</keyword>
<proteinExistence type="predicted"/>
<dbReference type="InterPro" id="IPR047201">
    <property type="entry name" value="ERI-1_3'hExo-like"/>
</dbReference>
<dbReference type="InterPro" id="IPR036397">
    <property type="entry name" value="RNaseH_sf"/>
</dbReference>
<dbReference type="SUPFAM" id="SSF53098">
    <property type="entry name" value="Ribonuclease H-like"/>
    <property type="match status" value="1"/>
</dbReference>
<dbReference type="Pfam" id="PF00929">
    <property type="entry name" value="RNase_T"/>
    <property type="match status" value="1"/>
</dbReference>
<dbReference type="EMBL" id="LJOD01000012">
    <property type="protein sequence ID" value="KPE50076.1"/>
    <property type="molecule type" value="Genomic_DNA"/>
</dbReference>
<dbReference type="CDD" id="cd06133">
    <property type="entry name" value="ERI-1_3'hExo_like"/>
    <property type="match status" value="1"/>
</dbReference>
<organism evidence="5 6">
    <name type="scientific">Chryseobacterium indologenes</name>
    <name type="common">Flavobacterium indologenes</name>
    <dbReference type="NCBI Taxonomy" id="253"/>
    <lineage>
        <taxon>Bacteria</taxon>
        <taxon>Pseudomonadati</taxon>
        <taxon>Bacteroidota</taxon>
        <taxon>Flavobacteriia</taxon>
        <taxon>Flavobacteriales</taxon>
        <taxon>Weeksellaceae</taxon>
        <taxon>Chryseobacterium group</taxon>
        <taxon>Chryseobacterium</taxon>
    </lineage>
</organism>
<dbReference type="GO" id="GO:0003676">
    <property type="term" value="F:nucleic acid binding"/>
    <property type="evidence" value="ECO:0007669"/>
    <property type="project" value="InterPro"/>
</dbReference>
<dbReference type="OrthoDB" id="1244776at2"/>
<dbReference type="AlphaFoldDB" id="A0A0N0ZU12"/>
<dbReference type="InterPro" id="IPR051274">
    <property type="entry name" value="3-5_Exoribonuclease"/>
</dbReference>
<evidence type="ECO:0000256" key="3">
    <source>
        <dbReference type="ARBA" id="ARBA00022839"/>
    </source>
</evidence>
<dbReference type="PATRIC" id="fig|253.9.peg.1267"/>
<evidence type="ECO:0000256" key="2">
    <source>
        <dbReference type="ARBA" id="ARBA00022801"/>
    </source>
</evidence>
<dbReference type="PANTHER" id="PTHR23044:SF61">
    <property type="entry name" value="3'-5' EXORIBONUCLEASE 1-RELATED"/>
    <property type="match status" value="1"/>
</dbReference>
<accession>A0A0N0ZU12</accession>
<sequence length="181" mass="20246">MFLYDKVIVIDIEATCWAKGEAPGNSKREIIEIGICKLNMSDGSIEDKRSYLIKPLQSEISEYCTNLTGITAEKLEKEGMTFQEACSNIKNRYNSLHRTYAGYGGFDKSIMESQCSELGVKFPFSETYLDLKVMVSLMSGEKPVGLLKELETRNISFEGSAHSGADDAFNTAKLLYHVLKK</sequence>
<dbReference type="GO" id="GO:0006259">
    <property type="term" value="P:DNA metabolic process"/>
    <property type="evidence" value="ECO:0007669"/>
    <property type="project" value="UniProtKB-ARBA"/>
</dbReference>
<dbReference type="Proteomes" id="UP000037953">
    <property type="component" value="Unassembled WGS sequence"/>
</dbReference>
<evidence type="ECO:0000256" key="1">
    <source>
        <dbReference type="ARBA" id="ARBA00022722"/>
    </source>
</evidence>
<reference evidence="5 6" key="1">
    <citation type="journal article" date="2015" name="Genom Data">
        <title>Draft genome sequence of a multidrug-resistant Chryseobacterium indologenes isolate from Malaysia.</title>
        <authorList>
            <person name="Yu C.Y."/>
            <person name="Ang G.Y."/>
            <person name="Cheng H.J."/>
            <person name="Cheong Y.M."/>
            <person name="Yin W.F."/>
            <person name="Chan K.G."/>
        </authorList>
    </citation>
    <scope>NUCLEOTIDE SEQUENCE [LARGE SCALE GENOMIC DNA]</scope>
    <source>
        <strain evidence="5 6">CI_885</strain>
    </source>
</reference>
<evidence type="ECO:0000313" key="5">
    <source>
        <dbReference type="EMBL" id="KPE50076.1"/>
    </source>
</evidence>
<dbReference type="PANTHER" id="PTHR23044">
    <property type="entry name" value="3'-5' EXONUCLEASE ERI1-RELATED"/>
    <property type="match status" value="1"/>
</dbReference>
<keyword evidence="3" id="KW-0269">Exonuclease</keyword>
<reference evidence="6" key="2">
    <citation type="submission" date="2015-09" db="EMBL/GenBank/DDBJ databases">
        <title>Draft genome sequence of a multidrug-resistant Chryseobacterium indologenes isolate from Malaysia.</title>
        <authorList>
            <person name="Yu C.Y."/>
            <person name="Ang G.Y."/>
            <person name="Chan K.-G."/>
        </authorList>
    </citation>
    <scope>NUCLEOTIDE SEQUENCE [LARGE SCALE GENOMIC DNA]</scope>
    <source>
        <strain evidence="6">CI_885</strain>
    </source>
</reference>
<protein>
    <recommendedName>
        <fullName evidence="4">Exonuclease domain-containing protein</fullName>
    </recommendedName>
</protein>
<dbReference type="Gene3D" id="3.30.420.10">
    <property type="entry name" value="Ribonuclease H-like superfamily/Ribonuclease H"/>
    <property type="match status" value="1"/>
</dbReference>
<feature type="domain" description="Exonuclease" evidence="4">
    <location>
        <begin position="6"/>
        <end position="180"/>
    </location>
</feature>
<dbReference type="RefSeq" id="WP_062701422.1">
    <property type="nucleotide sequence ID" value="NZ_LJOD01000012.1"/>
</dbReference>
<dbReference type="InterPro" id="IPR012337">
    <property type="entry name" value="RNaseH-like_sf"/>
</dbReference>
<gene>
    <name evidence="5" type="ORF">AOB46_16610</name>
</gene>
<dbReference type="GO" id="GO:0000175">
    <property type="term" value="F:3'-5'-RNA exonuclease activity"/>
    <property type="evidence" value="ECO:0007669"/>
    <property type="project" value="InterPro"/>
</dbReference>
<evidence type="ECO:0000313" key="6">
    <source>
        <dbReference type="Proteomes" id="UP000037953"/>
    </source>
</evidence>
<evidence type="ECO:0000259" key="4">
    <source>
        <dbReference type="SMART" id="SM00479"/>
    </source>
</evidence>
<dbReference type="SMART" id="SM00479">
    <property type="entry name" value="EXOIII"/>
    <property type="match status" value="1"/>
</dbReference>